<dbReference type="Proteomes" id="UP001649381">
    <property type="component" value="Unassembled WGS sequence"/>
</dbReference>
<dbReference type="RefSeq" id="WP_236335194.1">
    <property type="nucleotide sequence ID" value="NZ_JAKIJS010000001.1"/>
</dbReference>
<evidence type="ECO:0000313" key="2">
    <source>
        <dbReference type="Proteomes" id="UP001649381"/>
    </source>
</evidence>
<gene>
    <name evidence="1" type="ORF">L2716_12135</name>
</gene>
<evidence type="ECO:0000313" key="1">
    <source>
        <dbReference type="EMBL" id="MCF6138478.1"/>
    </source>
</evidence>
<name>A0ABS9H0F3_9BACL</name>
<comment type="caution">
    <text evidence="1">The sequence shown here is derived from an EMBL/GenBank/DDBJ whole genome shotgun (WGS) entry which is preliminary data.</text>
</comment>
<evidence type="ECO:0008006" key="3">
    <source>
        <dbReference type="Google" id="ProtNLM"/>
    </source>
</evidence>
<reference evidence="1 2" key="1">
    <citation type="submission" date="2022-01" db="EMBL/GenBank/DDBJ databases">
        <title>Alkalihalobacillus sp. EGI L200015, a novel bacterium isolated from a salt lake sediment.</title>
        <authorList>
            <person name="Gao L."/>
            <person name="Fang B.-Z."/>
            <person name="Li W.-J."/>
        </authorList>
    </citation>
    <scope>NUCLEOTIDE SEQUENCE [LARGE SCALE GENOMIC DNA]</scope>
    <source>
        <strain evidence="1 2">KCTC 12718</strain>
    </source>
</reference>
<dbReference type="EMBL" id="JAKIJS010000001">
    <property type="protein sequence ID" value="MCF6138478.1"/>
    <property type="molecule type" value="Genomic_DNA"/>
</dbReference>
<accession>A0ABS9H0F3</accession>
<protein>
    <recommendedName>
        <fullName evidence="3">Threonine dehydratase</fullName>
    </recommendedName>
</protein>
<organism evidence="1 2">
    <name type="scientific">Pseudalkalibacillus berkeleyi</name>
    <dbReference type="NCBI Taxonomy" id="1069813"/>
    <lineage>
        <taxon>Bacteria</taxon>
        <taxon>Bacillati</taxon>
        <taxon>Bacillota</taxon>
        <taxon>Bacilli</taxon>
        <taxon>Bacillales</taxon>
        <taxon>Fictibacillaceae</taxon>
        <taxon>Pseudalkalibacillus</taxon>
    </lineage>
</organism>
<keyword evidence="2" id="KW-1185">Reference proteome</keyword>
<sequence>MEFSLKCKESVFPCEVVVDEDNGRYMLRKADSSGEFFNTPQELATWIFRNWHSDDFHEQDSFQSMLNKLEKYLPLNSS</sequence>
<proteinExistence type="predicted"/>